<protein>
    <recommendedName>
        <fullName evidence="10">Palmitoyltransferase</fullName>
        <ecNumber evidence="10">2.3.1.225</ecNumber>
    </recommendedName>
</protein>
<evidence type="ECO:0000256" key="3">
    <source>
        <dbReference type="ARBA" id="ARBA00022692"/>
    </source>
</evidence>
<sequence>MLSFHVKLKPYLHKLTTYIPRAIVYCLLLWSFWVYTWTICIKTVSNFYGIILIFFASIGFIISFWCYTATTFTFPGSPRGNDGYVCIESRNYSTFISVKQNGSARFCNKCEILKPDRTHHCSICNYCILKMDHHCPWLSNCIGFANYKQFLLFLIYISIYSIYLFISSLIILYKFIILLNIPSKNVIPVNWMLLLVISGVFSIVLGIFTIWHIFLVSRNLTTIEALKQTCYIGNLNNDDSRSNSKIRNAFDLGWKKNWIQVMGSNKFLWFFPIVNNLGTGESFPVNNDIAKKLYEYFHHSKNII</sequence>
<dbReference type="EC" id="2.3.1.225" evidence="10"/>
<dbReference type="HOGENOM" id="CLU_027721_1_1_1"/>
<dbReference type="STRING" id="1069680.M7P959"/>
<keyword evidence="8 10" id="KW-0012">Acyltransferase</keyword>
<comment type="domain">
    <text evidence="10">The DHHC domain is required for palmitoyltransferase activity.</text>
</comment>
<comment type="catalytic activity">
    <reaction evidence="9 10">
        <text>L-cysteinyl-[protein] + hexadecanoyl-CoA = S-hexadecanoyl-L-cysteinyl-[protein] + CoA</text>
        <dbReference type="Rhea" id="RHEA:36683"/>
        <dbReference type="Rhea" id="RHEA-COMP:10131"/>
        <dbReference type="Rhea" id="RHEA-COMP:11032"/>
        <dbReference type="ChEBI" id="CHEBI:29950"/>
        <dbReference type="ChEBI" id="CHEBI:57287"/>
        <dbReference type="ChEBI" id="CHEBI:57379"/>
        <dbReference type="ChEBI" id="CHEBI:74151"/>
        <dbReference type="EC" id="2.3.1.225"/>
    </reaction>
</comment>
<dbReference type="GO" id="GO:0016020">
    <property type="term" value="C:membrane"/>
    <property type="evidence" value="ECO:0007669"/>
    <property type="project" value="UniProtKB-SubCell"/>
</dbReference>
<feature type="transmembrane region" description="Helical" evidence="10">
    <location>
        <begin position="191"/>
        <end position="214"/>
    </location>
</feature>
<feature type="transmembrane region" description="Helical" evidence="10">
    <location>
        <begin position="18"/>
        <end position="35"/>
    </location>
</feature>
<evidence type="ECO:0000313" key="13">
    <source>
        <dbReference type="Proteomes" id="UP000011958"/>
    </source>
</evidence>
<gene>
    <name evidence="12" type="ORF">PNEG_01632</name>
</gene>
<organism evidence="12 13">
    <name type="scientific">Pneumocystis murina (strain B123)</name>
    <name type="common">Mouse pneumocystis pneumonia agent</name>
    <name type="synonym">Pneumocystis carinii f. sp. muris</name>
    <dbReference type="NCBI Taxonomy" id="1069680"/>
    <lineage>
        <taxon>Eukaryota</taxon>
        <taxon>Fungi</taxon>
        <taxon>Dikarya</taxon>
        <taxon>Ascomycota</taxon>
        <taxon>Taphrinomycotina</taxon>
        <taxon>Pneumocystomycetes</taxon>
        <taxon>Pneumocystaceae</taxon>
        <taxon>Pneumocystis</taxon>
    </lineage>
</organism>
<evidence type="ECO:0000256" key="2">
    <source>
        <dbReference type="ARBA" id="ARBA00022679"/>
    </source>
</evidence>
<feature type="transmembrane region" description="Helical" evidence="10">
    <location>
        <begin position="47"/>
        <end position="70"/>
    </location>
</feature>
<comment type="similarity">
    <text evidence="10">Belongs to the DHHC palmitoyltransferase family.</text>
</comment>
<keyword evidence="7" id="KW-0449">Lipoprotein</keyword>
<keyword evidence="3 10" id="KW-0812">Transmembrane</keyword>
<keyword evidence="6" id="KW-0564">Palmitate</keyword>
<dbReference type="InterPro" id="IPR039859">
    <property type="entry name" value="PFA4/ZDH16/20/ERF2-like"/>
</dbReference>
<accession>M7P959</accession>
<keyword evidence="4 10" id="KW-1133">Transmembrane helix</keyword>
<evidence type="ECO:0000313" key="12">
    <source>
        <dbReference type="EMBL" id="EMR10380.1"/>
    </source>
</evidence>
<name>M7P959_PNEMU</name>
<dbReference type="EMBL" id="AFWA02000004">
    <property type="protein sequence ID" value="EMR10380.1"/>
    <property type="molecule type" value="Genomic_DNA"/>
</dbReference>
<dbReference type="GO" id="GO:0019706">
    <property type="term" value="F:protein-cysteine S-palmitoyltransferase activity"/>
    <property type="evidence" value="ECO:0007669"/>
    <property type="project" value="UniProtKB-EC"/>
</dbReference>
<proteinExistence type="inferred from homology"/>
<keyword evidence="5 10" id="KW-0472">Membrane</keyword>
<evidence type="ECO:0000256" key="5">
    <source>
        <dbReference type="ARBA" id="ARBA00023136"/>
    </source>
</evidence>
<feature type="domain" description="Palmitoyltransferase DHHC" evidence="11">
    <location>
        <begin position="101"/>
        <end position="228"/>
    </location>
</feature>
<dbReference type="PANTHER" id="PTHR12246">
    <property type="entry name" value="PALMITOYLTRANSFERASE ZDHHC16"/>
    <property type="match status" value="1"/>
</dbReference>
<comment type="subcellular location">
    <subcellularLocation>
        <location evidence="1">Membrane</location>
        <topology evidence="1">Multi-pass membrane protein</topology>
    </subcellularLocation>
</comment>
<dbReference type="RefSeq" id="XP_007873589.1">
    <property type="nucleotide sequence ID" value="XM_007875398.2"/>
</dbReference>
<dbReference type="OMA" id="NCYSSFP"/>
<evidence type="ECO:0000256" key="10">
    <source>
        <dbReference type="RuleBase" id="RU079119"/>
    </source>
</evidence>
<dbReference type="InterPro" id="IPR001594">
    <property type="entry name" value="Palmitoyltrfase_DHHC"/>
</dbReference>
<evidence type="ECO:0000256" key="7">
    <source>
        <dbReference type="ARBA" id="ARBA00023288"/>
    </source>
</evidence>
<evidence type="ECO:0000256" key="6">
    <source>
        <dbReference type="ARBA" id="ARBA00023139"/>
    </source>
</evidence>
<evidence type="ECO:0000256" key="8">
    <source>
        <dbReference type="ARBA" id="ARBA00023315"/>
    </source>
</evidence>
<dbReference type="GeneID" id="19895326"/>
<keyword evidence="13" id="KW-1185">Reference proteome</keyword>
<dbReference type="OrthoDB" id="302728at2759"/>
<dbReference type="Pfam" id="PF01529">
    <property type="entry name" value="DHHC"/>
    <property type="match status" value="1"/>
</dbReference>
<dbReference type="eggNOG" id="KOG1315">
    <property type="taxonomic scope" value="Eukaryota"/>
</dbReference>
<dbReference type="VEuPathDB" id="FungiDB:PNEG_01632"/>
<evidence type="ECO:0000256" key="4">
    <source>
        <dbReference type="ARBA" id="ARBA00022989"/>
    </source>
</evidence>
<dbReference type="Proteomes" id="UP000011958">
    <property type="component" value="Unassembled WGS sequence"/>
</dbReference>
<evidence type="ECO:0000256" key="9">
    <source>
        <dbReference type="ARBA" id="ARBA00048048"/>
    </source>
</evidence>
<dbReference type="PROSITE" id="PS50216">
    <property type="entry name" value="DHHC"/>
    <property type="match status" value="1"/>
</dbReference>
<evidence type="ECO:0000259" key="11">
    <source>
        <dbReference type="Pfam" id="PF01529"/>
    </source>
</evidence>
<feature type="transmembrane region" description="Helical" evidence="10">
    <location>
        <begin position="153"/>
        <end position="179"/>
    </location>
</feature>
<keyword evidence="2 10" id="KW-0808">Transferase</keyword>
<comment type="caution">
    <text evidence="12">The sequence shown here is derived from an EMBL/GenBank/DDBJ whole genome shotgun (WGS) entry which is preliminary data.</text>
</comment>
<evidence type="ECO:0000256" key="1">
    <source>
        <dbReference type="ARBA" id="ARBA00004141"/>
    </source>
</evidence>
<dbReference type="AlphaFoldDB" id="M7P959"/>
<reference evidence="13" key="1">
    <citation type="journal article" date="2016" name="Nat. Commun.">
        <title>Genome analysis of three Pneumocystis species reveals adaptation mechanisms to life exclusively in mammalian hosts.</title>
        <authorList>
            <person name="Ma L."/>
            <person name="Chen Z."/>
            <person name="Huang D.W."/>
            <person name="Kutty G."/>
            <person name="Ishihara M."/>
            <person name="Wang H."/>
            <person name="Abouelleil A."/>
            <person name="Bishop L."/>
            <person name="Davey E."/>
            <person name="Deng R."/>
            <person name="Deng X."/>
            <person name="Fan L."/>
            <person name="Fantoni G."/>
            <person name="Fitzgerald M."/>
            <person name="Gogineni E."/>
            <person name="Goldberg J.M."/>
            <person name="Handley G."/>
            <person name="Hu X."/>
            <person name="Huber C."/>
            <person name="Jiao X."/>
            <person name="Jones K."/>
            <person name="Levin J.Z."/>
            <person name="Liu Y."/>
            <person name="Macdonald P."/>
            <person name="Melnikov A."/>
            <person name="Raley C."/>
            <person name="Sassi M."/>
            <person name="Sherman B.T."/>
            <person name="Song X."/>
            <person name="Sykes S."/>
            <person name="Tran B."/>
            <person name="Walsh L."/>
            <person name="Xia Y."/>
            <person name="Yang J."/>
            <person name="Young S."/>
            <person name="Zeng Q."/>
            <person name="Zheng X."/>
            <person name="Stephens R."/>
            <person name="Nusbaum C."/>
            <person name="Birren B.W."/>
            <person name="Azadi P."/>
            <person name="Lempicki R.A."/>
            <person name="Cuomo C.A."/>
            <person name="Kovacs J.A."/>
        </authorList>
    </citation>
    <scope>NUCLEOTIDE SEQUENCE [LARGE SCALE GENOMIC DNA]</scope>
    <source>
        <strain evidence="13">B123</strain>
    </source>
</reference>